<feature type="transmembrane region" description="Helical" evidence="7">
    <location>
        <begin position="164"/>
        <end position="188"/>
    </location>
</feature>
<dbReference type="InterPro" id="IPR000515">
    <property type="entry name" value="MetI-like"/>
</dbReference>
<evidence type="ECO:0000256" key="4">
    <source>
        <dbReference type="ARBA" id="ARBA00022692"/>
    </source>
</evidence>
<evidence type="ECO:0000259" key="8">
    <source>
        <dbReference type="PROSITE" id="PS50928"/>
    </source>
</evidence>
<evidence type="ECO:0000256" key="1">
    <source>
        <dbReference type="ARBA" id="ARBA00004651"/>
    </source>
</evidence>
<protein>
    <submittedName>
        <fullName evidence="9">Carbohydrate ABC transporter membrane protein 1 (CUT1 family)</fullName>
    </submittedName>
</protein>
<keyword evidence="4 7" id="KW-0812">Transmembrane</keyword>
<dbReference type="PANTHER" id="PTHR30193">
    <property type="entry name" value="ABC TRANSPORTER PERMEASE PROTEIN"/>
    <property type="match status" value="1"/>
</dbReference>
<feature type="transmembrane region" description="Helical" evidence="7">
    <location>
        <begin position="21"/>
        <end position="41"/>
    </location>
</feature>
<evidence type="ECO:0000256" key="6">
    <source>
        <dbReference type="ARBA" id="ARBA00023136"/>
    </source>
</evidence>
<feature type="transmembrane region" description="Helical" evidence="7">
    <location>
        <begin position="209"/>
        <end position="231"/>
    </location>
</feature>
<dbReference type="Pfam" id="PF00528">
    <property type="entry name" value="BPD_transp_1"/>
    <property type="match status" value="1"/>
</dbReference>
<evidence type="ECO:0000256" key="5">
    <source>
        <dbReference type="ARBA" id="ARBA00022989"/>
    </source>
</evidence>
<feature type="transmembrane region" description="Helical" evidence="7">
    <location>
        <begin position="115"/>
        <end position="132"/>
    </location>
</feature>
<evidence type="ECO:0000256" key="2">
    <source>
        <dbReference type="ARBA" id="ARBA00022448"/>
    </source>
</evidence>
<feature type="transmembrane region" description="Helical" evidence="7">
    <location>
        <begin position="82"/>
        <end position="103"/>
    </location>
</feature>
<keyword evidence="6 7" id="KW-0472">Membrane</keyword>
<keyword evidence="5 7" id="KW-1133">Transmembrane helix</keyword>
<dbReference type="Gene3D" id="1.10.3720.10">
    <property type="entry name" value="MetI-like"/>
    <property type="match status" value="1"/>
</dbReference>
<name>A0A2V3W956_9BACI</name>
<dbReference type="GO" id="GO:0055085">
    <property type="term" value="P:transmembrane transport"/>
    <property type="evidence" value="ECO:0007669"/>
    <property type="project" value="InterPro"/>
</dbReference>
<comment type="similarity">
    <text evidence="7">Belongs to the binding-protein-dependent transport system permease family.</text>
</comment>
<dbReference type="EMBL" id="QJJQ01000001">
    <property type="protein sequence ID" value="PXW90580.1"/>
    <property type="molecule type" value="Genomic_DNA"/>
</dbReference>
<dbReference type="PANTHER" id="PTHR30193:SF37">
    <property type="entry name" value="INNER MEMBRANE ABC TRANSPORTER PERMEASE PROTEIN YCJO"/>
    <property type="match status" value="1"/>
</dbReference>
<keyword evidence="3" id="KW-1003">Cell membrane</keyword>
<dbReference type="GO" id="GO:0005886">
    <property type="term" value="C:plasma membrane"/>
    <property type="evidence" value="ECO:0007669"/>
    <property type="project" value="UniProtKB-SubCell"/>
</dbReference>
<proteinExistence type="inferred from homology"/>
<dbReference type="Proteomes" id="UP000247978">
    <property type="component" value="Unassembled WGS sequence"/>
</dbReference>
<feature type="domain" description="ABC transmembrane type-1" evidence="8">
    <location>
        <begin position="78"/>
        <end position="296"/>
    </location>
</feature>
<reference evidence="9 10" key="1">
    <citation type="submission" date="2018-05" db="EMBL/GenBank/DDBJ databases">
        <title>Genomic Encyclopedia of Type Strains, Phase IV (KMG-IV): sequencing the most valuable type-strain genomes for metagenomic binning, comparative biology and taxonomic classification.</title>
        <authorList>
            <person name="Goeker M."/>
        </authorList>
    </citation>
    <scope>NUCLEOTIDE SEQUENCE [LARGE SCALE GENOMIC DNA]</scope>
    <source>
        <strain evidence="9 10">DSM 28556</strain>
    </source>
</reference>
<evidence type="ECO:0000256" key="7">
    <source>
        <dbReference type="RuleBase" id="RU363032"/>
    </source>
</evidence>
<evidence type="ECO:0000313" key="10">
    <source>
        <dbReference type="Proteomes" id="UP000247978"/>
    </source>
</evidence>
<dbReference type="SUPFAM" id="SSF161098">
    <property type="entry name" value="MetI-like"/>
    <property type="match status" value="1"/>
</dbReference>
<comment type="caution">
    <text evidence="9">The sequence shown here is derived from an EMBL/GenBank/DDBJ whole genome shotgun (WGS) entry which is preliminary data.</text>
</comment>
<dbReference type="InterPro" id="IPR051393">
    <property type="entry name" value="ABC_transporter_permease"/>
</dbReference>
<dbReference type="PROSITE" id="PS50928">
    <property type="entry name" value="ABC_TM1"/>
    <property type="match status" value="1"/>
</dbReference>
<dbReference type="OrthoDB" id="9809173at2"/>
<sequence length="306" mass="34909">MGQKNKAGFFSRIPMKLKTRQAIIAYLFLFIPILFFVGIRISPTLYAFSMSFTVRGEIGYTIENYVKLVSDEEFIRSIVNTLLYFIITVPIQLAIGLIIALAIERVNHFKWFYRIMFFLPYMTSIVAVSWVWRLMYDPHNGVLNQVLKFLHLPQQDWLSDPKQALLSVSAMLIWQMIGFSMLIFLAGLKGIPQQFYDAAKIDGASKWKMFWKITFPLLNPTIVFLTVIGAIQTLQIFTQIANLTGGSSGSLGGPLNSTSSIAVYMYKTGFREYNLEYASAITVVLFVLILIVTLIQLKVLNRSYEL</sequence>
<dbReference type="CDD" id="cd06261">
    <property type="entry name" value="TM_PBP2"/>
    <property type="match status" value="1"/>
</dbReference>
<organism evidence="9 10">
    <name type="scientific">Pseudogracilibacillus auburnensis</name>
    <dbReference type="NCBI Taxonomy" id="1494959"/>
    <lineage>
        <taxon>Bacteria</taxon>
        <taxon>Bacillati</taxon>
        <taxon>Bacillota</taxon>
        <taxon>Bacilli</taxon>
        <taxon>Bacillales</taxon>
        <taxon>Bacillaceae</taxon>
        <taxon>Pseudogracilibacillus</taxon>
    </lineage>
</organism>
<gene>
    <name evidence="9" type="ORF">DFR56_101492</name>
</gene>
<keyword evidence="10" id="KW-1185">Reference proteome</keyword>
<dbReference type="InterPro" id="IPR035906">
    <property type="entry name" value="MetI-like_sf"/>
</dbReference>
<accession>A0A2V3W956</accession>
<evidence type="ECO:0000313" key="9">
    <source>
        <dbReference type="EMBL" id="PXW90580.1"/>
    </source>
</evidence>
<dbReference type="RefSeq" id="WP_110393830.1">
    <property type="nucleotide sequence ID" value="NZ_JBHUHB010000001.1"/>
</dbReference>
<evidence type="ECO:0000256" key="3">
    <source>
        <dbReference type="ARBA" id="ARBA00022475"/>
    </source>
</evidence>
<keyword evidence="2 7" id="KW-0813">Transport</keyword>
<feature type="transmembrane region" description="Helical" evidence="7">
    <location>
        <begin position="277"/>
        <end position="297"/>
    </location>
</feature>
<dbReference type="AlphaFoldDB" id="A0A2V3W956"/>
<comment type="subcellular location">
    <subcellularLocation>
        <location evidence="1 7">Cell membrane</location>
        <topology evidence="1 7">Multi-pass membrane protein</topology>
    </subcellularLocation>
</comment>